<protein>
    <submittedName>
        <fullName evidence="2">Calcineurin-like phosphoesterase domain, lpxH type</fullName>
    </submittedName>
</protein>
<accession>A0A6J7X4Y9</accession>
<dbReference type="EMBL" id="LR798334">
    <property type="protein sequence ID" value="CAB5224400.1"/>
    <property type="molecule type" value="Genomic_DNA"/>
</dbReference>
<evidence type="ECO:0000259" key="1">
    <source>
        <dbReference type="Pfam" id="PF00149"/>
    </source>
</evidence>
<dbReference type="Pfam" id="PF00149">
    <property type="entry name" value="Metallophos"/>
    <property type="match status" value="1"/>
</dbReference>
<proteinExistence type="predicted"/>
<feature type="domain" description="Calcineurin-like phosphoesterase" evidence="1">
    <location>
        <begin position="5"/>
        <end position="112"/>
    </location>
</feature>
<gene>
    <name evidence="2" type="ORF">UFOVP735_69</name>
</gene>
<sequence>MTVKTVLVVPDTHAMPGDDLDRLKQLMAWLVHKKIELTDVVHLGDLWDFGSLCTHDMDDPEWYHRSLEDDIQAGLDGLDLMQSIFEATGAKNFYFVEGNHEDRYNKWMKSDNRLLTSGFPKTVASLVKQRRPTFPVKYQPFLKPLILHGAVFQHYFVSGLMGRPQGGEHHANNLLKSQHTSCVCGHSHLLSTATRTKADGSKINALVGGCFVDPEGDFGYAKASKKMWWNGVHLLHFTGPGAFDVESISIERLYKT</sequence>
<reference evidence="2" key="1">
    <citation type="submission" date="2020-05" db="EMBL/GenBank/DDBJ databases">
        <authorList>
            <person name="Chiriac C."/>
            <person name="Salcher M."/>
            <person name="Ghai R."/>
            <person name="Kavagutti S V."/>
        </authorList>
    </citation>
    <scope>NUCLEOTIDE SEQUENCE</scope>
</reference>
<evidence type="ECO:0000313" key="2">
    <source>
        <dbReference type="EMBL" id="CAB5224400.1"/>
    </source>
</evidence>
<dbReference type="InterPro" id="IPR029052">
    <property type="entry name" value="Metallo-depent_PP-like"/>
</dbReference>
<name>A0A6J7X4Y9_9CAUD</name>
<organism evidence="2">
    <name type="scientific">uncultured Caudovirales phage</name>
    <dbReference type="NCBI Taxonomy" id="2100421"/>
    <lineage>
        <taxon>Viruses</taxon>
        <taxon>Duplodnaviria</taxon>
        <taxon>Heunggongvirae</taxon>
        <taxon>Uroviricota</taxon>
        <taxon>Caudoviricetes</taxon>
        <taxon>Peduoviridae</taxon>
        <taxon>Maltschvirus</taxon>
        <taxon>Maltschvirus maltsch</taxon>
    </lineage>
</organism>
<dbReference type="InterPro" id="IPR004843">
    <property type="entry name" value="Calcineurin-like_PHP"/>
</dbReference>
<dbReference type="Gene3D" id="3.60.21.10">
    <property type="match status" value="1"/>
</dbReference>
<dbReference type="GO" id="GO:0016787">
    <property type="term" value="F:hydrolase activity"/>
    <property type="evidence" value="ECO:0007669"/>
    <property type="project" value="InterPro"/>
</dbReference>
<dbReference type="SUPFAM" id="SSF56300">
    <property type="entry name" value="Metallo-dependent phosphatases"/>
    <property type="match status" value="1"/>
</dbReference>